<dbReference type="SUPFAM" id="SSF49303">
    <property type="entry name" value="beta-Galactosidase/glucuronidase domain"/>
    <property type="match status" value="1"/>
</dbReference>
<gene>
    <name evidence="6" type="ORF">GCM10023333_42940</name>
</gene>
<dbReference type="InterPro" id="IPR013783">
    <property type="entry name" value="Ig-like_fold"/>
</dbReference>
<feature type="domain" description="Glycoside hydrolase family 2 catalytic" evidence="4">
    <location>
        <begin position="327"/>
        <end position="481"/>
    </location>
</feature>
<evidence type="ECO:0000259" key="4">
    <source>
        <dbReference type="Pfam" id="PF02836"/>
    </source>
</evidence>
<reference evidence="7" key="1">
    <citation type="journal article" date="2019" name="Int. J. Syst. Evol. Microbiol.">
        <title>The Global Catalogue of Microorganisms (GCM) 10K type strain sequencing project: providing services to taxonomists for standard genome sequencing and annotation.</title>
        <authorList>
            <consortium name="The Broad Institute Genomics Platform"/>
            <consortium name="The Broad Institute Genome Sequencing Center for Infectious Disease"/>
            <person name="Wu L."/>
            <person name="Ma J."/>
        </authorList>
    </citation>
    <scope>NUCLEOTIDE SEQUENCE [LARGE SCALE GENOMIC DNA]</scope>
    <source>
        <strain evidence="7">JCM 18401</strain>
    </source>
</reference>
<accession>A0ABP9FK21</accession>
<keyword evidence="3" id="KW-0326">Glycosidase</keyword>
<keyword evidence="7" id="KW-1185">Reference proteome</keyword>
<proteinExistence type="inferred from homology"/>
<dbReference type="PANTHER" id="PTHR42732">
    <property type="entry name" value="BETA-GALACTOSIDASE"/>
    <property type="match status" value="1"/>
</dbReference>
<evidence type="ECO:0000256" key="3">
    <source>
        <dbReference type="ARBA" id="ARBA00023295"/>
    </source>
</evidence>
<comment type="similarity">
    <text evidence="1">Belongs to the glycosyl hydrolase 2 family.</text>
</comment>
<organism evidence="6 7">
    <name type="scientific">Ferrimonas pelagia</name>
    <dbReference type="NCBI Taxonomy" id="1177826"/>
    <lineage>
        <taxon>Bacteria</taxon>
        <taxon>Pseudomonadati</taxon>
        <taxon>Pseudomonadota</taxon>
        <taxon>Gammaproteobacteria</taxon>
        <taxon>Alteromonadales</taxon>
        <taxon>Ferrimonadaceae</taxon>
        <taxon>Ferrimonas</taxon>
    </lineage>
</organism>
<name>A0ABP9FK21_9GAMM</name>
<dbReference type="InterPro" id="IPR054593">
    <property type="entry name" value="Beta-mannosidase-like_N2"/>
</dbReference>
<dbReference type="InterPro" id="IPR017853">
    <property type="entry name" value="GH"/>
</dbReference>
<evidence type="ECO:0000313" key="6">
    <source>
        <dbReference type="EMBL" id="GAA4904007.1"/>
    </source>
</evidence>
<dbReference type="InterPro" id="IPR006103">
    <property type="entry name" value="Glyco_hydro_2_cat"/>
</dbReference>
<dbReference type="EMBL" id="BAABJZ010000107">
    <property type="protein sequence ID" value="GAA4904007.1"/>
    <property type="molecule type" value="Genomic_DNA"/>
</dbReference>
<dbReference type="InterPro" id="IPR008979">
    <property type="entry name" value="Galactose-bd-like_sf"/>
</dbReference>
<keyword evidence="2 6" id="KW-0378">Hydrolase</keyword>
<dbReference type="Pfam" id="PF02836">
    <property type="entry name" value="Glyco_hydro_2_C"/>
    <property type="match status" value="1"/>
</dbReference>
<dbReference type="Gene3D" id="2.60.40.10">
    <property type="entry name" value="Immunoglobulins"/>
    <property type="match status" value="1"/>
</dbReference>
<dbReference type="InterPro" id="IPR036156">
    <property type="entry name" value="Beta-gal/glucu_dom_sf"/>
</dbReference>
<evidence type="ECO:0000313" key="7">
    <source>
        <dbReference type="Proteomes" id="UP001499988"/>
    </source>
</evidence>
<comment type="caution">
    <text evidence="6">The sequence shown here is derived from an EMBL/GenBank/DDBJ whole genome shotgun (WGS) entry which is preliminary data.</text>
</comment>
<dbReference type="SUPFAM" id="SSF51445">
    <property type="entry name" value="(Trans)glycosidases"/>
    <property type="match status" value="1"/>
</dbReference>
<evidence type="ECO:0000256" key="1">
    <source>
        <dbReference type="ARBA" id="ARBA00007401"/>
    </source>
</evidence>
<dbReference type="Pfam" id="PF22666">
    <property type="entry name" value="Glyco_hydro_2_N2"/>
    <property type="match status" value="1"/>
</dbReference>
<dbReference type="Gene3D" id="3.20.20.80">
    <property type="entry name" value="Glycosidases"/>
    <property type="match status" value="1"/>
</dbReference>
<sequence>MGIFDKMRQGLWLIVLLLGLNGCGSIPTEQTAFTYPALNGVWQFSPLVHDPTDLAPVQSHFDASHWPTITVPGNWYPQGYDLAGRHWYRRAFTLSRLPDSPSELVFEGVDYSARVWLNGHFLGQHSGFFAAFSFEVSTQLQLGQNWLVVEVDSPLEQQEDKDWSLNKRLIKGVLSHHDTRPGGAWSERGQEQNTGGIWGDVRLQPKPPFDVAELQWHSQVNQKQTRASVEFVVAQPMKARGQWQLELISGSDRSAVERYVFPVVTNDAGARLSFSLPWAERRLWWPREMGEAALYELSISYVEDGVRTEVARRQVGFREIYYDGQRGQWFINHQRVFLRGTNYIPTLYLAKANEALLAHDLALMAQANVNIVRVHAMVLPQRFYRMADRLGMMVWQDFPLQWGYVDEPSFTLEAQRQARLLVSQFGHHPSVVTWSGHNEPPWDADWMQYVYSNYQPDQNRALDEQLYLAFKTADPSRPVFAASLTKEHPWLGWYSGSWQDYGKPAKQALITEYGAQALPDLPVWAGVVELTDDLSLPDDWSQWEFHNFQRKETFELAGVSAGKNVAELIDNSQKYQARLIRYAAESLRRQKYQPVGAIFQFMLVEHWPSANWGVLDHRRNPKPGYEALQTAYQPVMPSIMHEQASFAPEQWIELPVYLLNDLHQDYLDARLTLQLYQGEDLVAHQEQRVDLMADTVQQLADFAPESLPAGRYQLRADLYSAQQRLLGYSKFEFEVTP</sequence>
<evidence type="ECO:0000259" key="5">
    <source>
        <dbReference type="Pfam" id="PF22666"/>
    </source>
</evidence>
<dbReference type="Proteomes" id="UP001499988">
    <property type="component" value="Unassembled WGS sequence"/>
</dbReference>
<dbReference type="Gene3D" id="2.60.120.260">
    <property type="entry name" value="Galactose-binding domain-like"/>
    <property type="match status" value="1"/>
</dbReference>
<dbReference type="GO" id="GO:0016787">
    <property type="term" value="F:hydrolase activity"/>
    <property type="evidence" value="ECO:0007669"/>
    <property type="project" value="UniProtKB-KW"/>
</dbReference>
<protein>
    <submittedName>
        <fullName evidence="6">Glycoside hydrolase family 2 TIM barrel-domain containing protein</fullName>
    </submittedName>
</protein>
<evidence type="ECO:0000256" key="2">
    <source>
        <dbReference type="ARBA" id="ARBA00022801"/>
    </source>
</evidence>
<dbReference type="InterPro" id="IPR051913">
    <property type="entry name" value="GH2_Domain-Containing"/>
</dbReference>
<dbReference type="SUPFAM" id="SSF49785">
    <property type="entry name" value="Galactose-binding domain-like"/>
    <property type="match status" value="1"/>
</dbReference>
<feature type="domain" description="Beta-mannosidase-like galactose-binding" evidence="5">
    <location>
        <begin position="86"/>
        <end position="169"/>
    </location>
</feature>
<dbReference type="PANTHER" id="PTHR42732:SF1">
    <property type="entry name" value="BETA-MANNOSIDASE"/>
    <property type="match status" value="1"/>
</dbReference>